<accession>A0ABS4GWP0</accession>
<evidence type="ECO:0000259" key="2">
    <source>
        <dbReference type="PROSITE" id="PS50883"/>
    </source>
</evidence>
<dbReference type="Proteomes" id="UP001519343">
    <property type="component" value="Unassembled WGS sequence"/>
</dbReference>
<dbReference type="Pfam" id="PF17159">
    <property type="entry name" value="MASE3"/>
    <property type="match status" value="1"/>
</dbReference>
<feature type="transmembrane region" description="Helical" evidence="1">
    <location>
        <begin position="116"/>
        <end position="134"/>
    </location>
</feature>
<gene>
    <name evidence="4" type="ORF">J2Z37_004702</name>
</gene>
<dbReference type="RefSeq" id="WP_209812668.1">
    <property type="nucleotide sequence ID" value="NZ_JAGGKT010000025.1"/>
</dbReference>
<dbReference type="InterPro" id="IPR050706">
    <property type="entry name" value="Cyclic-di-GMP_PDE-like"/>
</dbReference>
<proteinExistence type="predicted"/>
<dbReference type="SMART" id="SM00267">
    <property type="entry name" value="GGDEF"/>
    <property type="match status" value="1"/>
</dbReference>
<feature type="domain" description="EAL" evidence="2">
    <location>
        <begin position="451"/>
        <end position="704"/>
    </location>
</feature>
<dbReference type="SMART" id="SM00052">
    <property type="entry name" value="EAL"/>
    <property type="match status" value="1"/>
</dbReference>
<name>A0ABS4GWP0_9BACL</name>
<dbReference type="Pfam" id="PF00990">
    <property type="entry name" value="GGDEF"/>
    <property type="match status" value="1"/>
</dbReference>
<dbReference type="InterPro" id="IPR001633">
    <property type="entry name" value="EAL_dom"/>
</dbReference>
<dbReference type="PANTHER" id="PTHR33121">
    <property type="entry name" value="CYCLIC DI-GMP PHOSPHODIESTERASE PDEF"/>
    <property type="match status" value="1"/>
</dbReference>
<dbReference type="InterPro" id="IPR035919">
    <property type="entry name" value="EAL_sf"/>
</dbReference>
<organism evidence="4 5">
    <name type="scientific">Ammoniphilus resinae</name>
    <dbReference type="NCBI Taxonomy" id="861532"/>
    <lineage>
        <taxon>Bacteria</taxon>
        <taxon>Bacillati</taxon>
        <taxon>Bacillota</taxon>
        <taxon>Bacilli</taxon>
        <taxon>Bacillales</taxon>
        <taxon>Paenibacillaceae</taxon>
        <taxon>Aneurinibacillus group</taxon>
        <taxon>Ammoniphilus</taxon>
    </lineage>
</organism>
<comment type="caution">
    <text evidence="4">The sequence shown here is derived from an EMBL/GenBank/DDBJ whole genome shotgun (WGS) entry which is preliminary data.</text>
</comment>
<dbReference type="CDD" id="cd01949">
    <property type="entry name" value="GGDEF"/>
    <property type="match status" value="1"/>
</dbReference>
<protein>
    <submittedName>
        <fullName evidence="4">Diguanylate cyclase (GGDEF)-like protein</fullName>
    </submittedName>
</protein>
<keyword evidence="1" id="KW-1133">Transmembrane helix</keyword>
<dbReference type="Gene3D" id="3.20.20.450">
    <property type="entry name" value="EAL domain"/>
    <property type="match status" value="1"/>
</dbReference>
<sequence>MKRVLKQIKDIWVAYRSLLLPFLIIALVFIFREKLYGVFGVENYLSIHTLLELSSLIVSFTIAIQAWMIFPYTLSNRHLFIGSLFFCMGLFDLFHAFNYQGMPFFFTESSAHKATWFWVVSRITLAFSLLLIVLSPRKQLLPWKRWLMYACSLIYFFIWSFCIIWKSDALPTLAVDGEGTTSLKNSLEYLVIILHLATLLILYFKRNQDSTPYPMLIVSLVYFSIGEYRFTLYLGVYDITNFIRHCFKLMGYYYLLRSLYFSSVEEPFLHQKRAEEKLTYLAYYDELTSLPNQRFFMEDLMKRLQKDPKQRLALFMLEIDRFKMMNDSLGYHVGDQIVQSVANCLKQCLPPKIILARMMGNQFVIALPHLADEKEIKEICLLIKKAFESVIQVQLLDLKMNVRIGVTIYPKDGDSVNVLLKNTHVALNEARDQKSSCMIYHPSMDEKAYRRLVLTNDLYRAIENKEFHVLYQPQIDTRTGKIIALEALLRWDHPKKGRISPAEFIPIAEETGLIISIGEWVIRKVCQQLRKWQDDGFAPMGVAVNLSTLQFYQENLAERVEGILKEAGISPFCLELEITESMTINIEQSREALLKLKKLGVSISIDDFGTGYSSLQYLKQLAIDRIKIDQSFIRGLVHDQQDDVIVTTFISITQKMNIDVIAEGVETIDQLSILQQKQCHQVQGYLFSPPLTPETLTQQYYEIQNKAKEYVRVGLNRKMEEINK</sequence>
<dbReference type="PROSITE" id="PS50887">
    <property type="entry name" value="GGDEF"/>
    <property type="match status" value="1"/>
</dbReference>
<feature type="transmembrane region" description="Helical" evidence="1">
    <location>
        <begin position="216"/>
        <end position="236"/>
    </location>
</feature>
<evidence type="ECO:0000313" key="5">
    <source>
        <dbReference type="Proteomes" id="UP001519343"/>
    </source>
</evidence>
<dbReference type="Gene3D" id="3.30.70.270">
    <property type="match status" value="1"/>
</dbReference>
<dbReference type="CDD" id="cd01948">
    <property type="entry name" value="EAL"/>
    <property type="match status" value="1"/>
</dbReference>
<dbReference type="InterPro" id="IPR000160">
    <property type="entry name" value="GGDEF_dom"/>
</dbReference>
<keyword evidence="1" id="KW-0812">Transmembrane</keyword>
<dbReference type="InterPro" id="IPR043128">
    <property type="entry name" value="Rev_trsase/Diguanyl_cyclase"/>
</dbReference>
<feature type="transmembrane region" description="Helical" evidence="1">
    <location>
        <begin position="51"/>
        <end position="72"/>
    </location>
</feature>
<evidence type="ECO:0000313" key="4">
    <source>
        <dbReference type="EMBL" id="MBP1934682.1"/>
    </source>
</evidence>
<dbReference type="SUPFAM" id="SSF55073">
    <property type="entry name" value="Nucleotide cyclase"/>
    <property type="match status" value="1"/>
</dbReference>
<dbReference type="PROSITE" id="PS50883">
    <property type="entry name" value="EAL"/>
    <property type="match status" value="1"/>
</dbReference>
<dbReference type="EMBL" id="JAGGKT010000025">
    <property type="protein sequence ID" value="MBP1934682.1"/>
    <property type="molecule type" value="Genomic_DNA"/>
</dbReference>
<dbReference type="PANTHER" id="PTHR33121:SF70">
    <property type="entry name" value="SIGNALING PROTEIN YKOW"/>
    <property type="match status" value="1"/>
</dbReference>
<dbReference type="Pfam" id="PF00563">
    <property type="entry name" value="EAL"/>
    <property type="match status" value="1"/>
</dbReference>
<evidence type="ECO:0000256" key="1">
    <source>
        <dbReference type="SAM" id="Phobius"/>
    </source>
</evidence>
<feature type="transmembrane region" description="Helical" evidence="1">
    <location>
        <begin position="146"/>
        <end position="166"/>
    </location>
</feature>
<keyword evidence="5" id="KW-1185">Reference proteome</keyword>
<evidence type="ECO:0000259" key="3">
    <source>
        <dbReference type="PROSITE" id="PS50887"/>
    </source>
</evidence>
<feature type="transmembrane region" description="Helical" evidence="1">
    <location>
        <begin position="79"/>
        <end position="96"/>
    </location>
</feature>
<feature type="transmembrane region" description="Helical" evidence="1">
    <location>
        <begin position="186"/>
        <end position="204"/>
    </location>
</feature>
<keyword evidence="1" id="KW-0472">Membrane</keyword>
<feature type="transmembrane region" description="Helical" evidence="1">
    <location>
        <begin position="12"/>
        <end position="31"/>
    </location>
</feature>
<reference evidence="4 5" key="1">
    <citation type="submission" date="2021-03" db="EMBL/GenBank/DDBJ databases">
        <title>Genomic Encyclopedia of Type Strains, Phase IV (KMG-IV): sequencing the most valuable type-strain genomes for metagenomic binning, comparative biology and taxonomic classification.</title>
        <authorList>
            <person name="Goeker M."/>
        </authorList>
    </citation>
    <scope>NUCLEOTIDE SEQUENCE [LARGE SCALE GENOMIC DNA]</scope>
    <source>
        <strain evidence="4 5">DSM 24738</strain>
    </source>
</reference>
<dbReference type="SUPFAM" id="SSF141868">
    <property type="entry name" value="EAL domain-like"/>
    <property type="match status" value="1"/>
</dbReference>
<dbReference type="InterPro" id="IPR033425">
    <property type="entry name" value="MASE3"/>
</dbReference>
<feature type="domain" description="GGDEF" evidence="3">
    <location>
        <begin position="310"/>
        <end position="442"/>
    </location>
</feature>
<dbReference type="InterPro" id="IPR029787">
    <property type="entry name" value="Nucleotide_cyclase"/>
</dbReference>
<dbReference type="NCBIfam" id="TIGR00254">
    <property type="entry name" value="GGDEF"/>
    <property type="match status" value="1"/>
</dbReference>